<dbReference type="eggNOG" id="ENOG5032S47">
    <property type="taxonomic scope" value="Bacteria"/>
</dbReference>
<reference evidence="2 3" key="1">
    <citation type="submission" date="2016-10" db="EMBL/GenBank/DDBJ databases">
        <authorList>
            <person name="de Groot N.N."/>
        </authorList>
    </citation>
    <scope>NUCLEOTIDE SEQUENCE [LARGE SCALE GENOMIC DNA]</scope>
    <source>
        <strain evidence="2 3">DSM 22126</strain>
    </source>
</reference>
<dbReference type="InterPro" id="IPR040891">
    <property type="entry name" value="HEPN_SAV_6107"/>
</dbReference>
<name>A0A1H1TSF4_9CELL</name>
<sequence>MMSQPTSRSVQPANLGSRGLVRADAELVCARRATDPAEKFLHAHLAAIRAASAVLEARGRPSPRTGARTVWEMLARVAPDLGRWSIYFASGAKIRAALDAGRFDVVDRARADELVVCAEDFRDEVALLLDPRAEFVRYPLHLVVPGA</sequence>
<evidence type="ECO:0000313" key="2">
    <source>
        <dbReference type="EMBL" id="SDS63011.1"/>
    </source>
</evidence>
<proteinExistence type="predicted"/>
<dbReference type="OrthoDB" id="5148360at2"/>
<dbReference type="Pfam" id="PF18726">
    <property type="entry name" value="HEPN_SAV_6107"/>
    <property type="match status" value="1"/>
</dbReference>
<dbReference type="AlphaFoldDB" id="A0A1H1TSF4"/>
<protein>
    <recommendedName>
        <fullName evidence="1">SAV-6107-like HEPN domain-containing protein</fullName>
    </recommendedName>
</protein>
<evidence type="ECO:0000313" key="3">
    <source>
        <dbReference type="Proteomes" id="UP000185663"/>
    </source>
</evidence>
<gene>
    <name evidence="2" type="ORF">SAMN04489860_1984</name>
</gene>
<accession>A0A1H1TSF4</accession>
<dbReference type="STRING" id="545619.SAMN04489860_1984"/>
<dbReference type="EMBL" id="LT629776">
    <property type="protein sequence ID" value="SDS63011.1"/>
    <property type="molecule type" value="Genomic_DNA"/>
</dbReference>
<dbReference type="Proteomes" id="UP000185663">
    <property type="component" value="Chromosome I"/>
</dbReference>
<keyword evidence="3" id="KW-1185">Reference proteome</keyword>
<evidence type="ECO:0000259" key="1">
    <source>
        <dbReference type="Pfam" id="PF18726"/>
    </source>
</evidence>
<organism evidence="2 3">
    <name type="scientific">Paraoerskovia marina</name>
    <dbReference type="NCBI Taxonomy" id="545619"/>
    <lineage>
        <taxon>Bacteria</taxon>
        <taxon>Bacillati</taxon>
        <taxon>Actinomycetota</taxon>
        <taxon>Actinomycetes</taxon>
        <taxon>Micrococcales</taxon>
        <taxon>Cellulomonadaceae</taxon>
        <taxon>Paraoerskovia</taxon>
    </lineage>
</organism>
<feature type="domain" description="SAV-6107-like HEPN" evidence="1">
    <location>
        <begin position="30"/>
        <end position="125"/>
    </location>
</feature>